<dbReference type="PANTHER" id="PTHR33170:SF50">
    <property type="entry name" value="DUF4283 DOMAIN-CONTAINING PROTEIN"/>
    <property type="match status" value="1"/>
</dbReference>
<keyword evidence="2" id="KW-1185">Reference proteome</keyword>
<reference evidence="2" key="1">
    <citation type="journal article" date="2009" name="Science">
        <title>The B73 maize genome: complexity, diversity, and dynamics.</title>
        <authorList>
            <person name="Schnable P.S."/>
            <person name="Ware D."/>
            <person name="Fulton R.S."/>
            <person name="Stein J.C."/>
            <person name="Wei F."/>
            <person name="Pasternak S."/>
            <person name="Liang C."/>
            <person name="Zhang J."/>
            <person name="Fulton L."/>
            <person name="Graves T.A."/>
            <person name="Minx P."/>
            <person name="Reily A.D."/>
            <person name="Courtney L."/>
            <person name="Kruchowski S.S."/>
            <person name="Tomlinson C."/>
            <person name="Strong C."/>
            <person name="Delehaunty K."/>
            <person name="Fronick C."/>
            <person name="Courtney B."/>
            <person name="Rock S.M."/>
            <person name="Belter E."/>
            <person name="Du F."/>
            <person name="Kim K."/>
            <person name="Abbott R.M."/>
            <person name="Cotton M."/>
            <person name="Levy A."/>
            <person name="Marchetto P."/>
            <person name="Ochoa K."/>
            <person name="Jackson S.M."/>
            <person name="Gillam B."/>
            <person name="Chen W."/>
            <person name="Yan L."/>
            <person name="Higginbotham J."/>
            <person name="Cardenas M."/>
            <person name="Waligorski J."/>
            <person name="Applebaum E."/>
            <person name="Phelps L."/>
            <person name="Falcone J."/>
            <person name="Kanchi K."/>
            <person name="Thane T."/>
            <person name="Scimone A."/>
            <person name="Thane N."/>
            <person name="Henke J."/>
            <person name="Wang T."/>
            <person name="Ruppert J."/>
            <person name="Shah N."/>
            <person name="Rotter K."/>
            <person name="Hodges J."/>
            <person name="Ingenthron E."/>
            <person name="Cordes M."/>
            <person name="Kohlberg S."/>
            <person name="Sgro J."/>
            <person name="Delgado B."/>
            <person name="Mead K."/>
            <person name="Chinwalla A."/>
            <person name="Leonard S."/>
            <person name="Crouse K."/>
            <person name="Collura K."/>
            <person name="Kudrna D."/>
            <person name="Currie J."/>
            <person name="He R."/>
            <person name="Angelova A."/>
            <person name="Rajasekar S."/>
            <person name="Mueller T."/>
            <person name="Lomeli R."/>
            <person name="Scara G."/>
            <person name="Ko A."/>
            <person name="Delaney K."/>
            <person name="Wissotski M."/>
            <person name="Lopez G."/>
            <person name="Campos D."/>
            <person name="Braidotti M."/>
            <person name="Ashley E."/>
            <person name="Golser W."/>
            <person name="Kim H."/>
            <person name="Lee S."/>
            <person name="Lin J."/>
            <person name="Dujmic Z."/>
            <person name="Kim W."/>
            <person name="Talag J."/>
            <person name="Zuccolo A."/>
            <person name="Fan C."/>
            <person name="Sebastian A."/>
            <person name="Kramer M."/>
            <person name="Spiegel L."/>
            <person name="Nascimento L."/>
            <person name="Zutavern T."/>
            <person name="Miller B."/>
            <person name="Ambroise C."/>
            <person name="Muller S."/>
            <person name="Spooner W."/>
            <person name="Narechania A."/>
            <person name="Ren L."/>
            <person name="Wei S."/>
            <person name="Kumari S."/>
            <person name="Faga B."/>
            <person name="Levy M.J."/>
            <person name="McMahan L."/>
            <person name="Van Buren P."/>
            <person name="Vaughn M.W."/>
            <person name="Ying K."/>
            <person name="Yeh C.-T."/>
            <person name="Emrich S.J."/>
            <person name="Jia Y."/>
            <person name="Kalyanaraman A."/>
            <person name="Hsia A.-P."/>
            <person name="Barbazuk W.B."/>
            <person name="Baucom R.S."/>
            <person name="Brutnell T.P."/>
            <person name="Carpita N.C."/>
            <person name="Chaparro C."/>
            <person name="Chia J.-M."/>
            <person name="Deragon J.-M."/>
            <person name="Estill J.C."/>
            <person name="Fu Y."/>
            <person name="Jeddeloh J.A."/>
            <person name="Han Y."/>
            <person name="Lee H."/>
            <person name="Li P."/>
            <person name="Lisch D.R."/>
            <person name="Liu S."/>
            <person name="Liu Z."/>
            <person name="Nagel D.H."/>
            <person name="McCann M.C."/>
            <person name="SanMiguel P."/>
            <person name="Myers A.M."/>
            <person name="Nettleton D."/>
            <person name="Nguyen J."/>
            <person name="Penning B.W."/>
            <person name="Ponnala L."/>
            <person name="Schneider K.L."/>
            <person name="Schwartz D.C."/>
            <person name="Sharma A."/>
            <person name="Soderlund C."/>
            <person name="Springer N.M."/>
            <person name="Sun Q."/>
            <person name="Wang H."/>
            <person name="Waterman M."/>
            <person name="Westerman R."/>
            <person name="Wolfgruber T.K."/>
            <person name="Yang L."/>
            <person name="Yu Y."/>
            <person name="Zhang L."/>
            <person name="Zhou S."/>
            <person name="Zhu Q."/>
            <person name="Bennetzen J.L."/>
            <person name="Dawe R.K."/>
            <person name="Jiang J."/>
            <person name="Jiang N."/>
            <person name="Presting G.G."/>
            <person name="Wessler S.R."/>
            <person name="Aluru S."/>
            <person name="Martienssen R.A."/>
            <person name="Clifton S.W."/>
            <person name="McCombie W.R."/>
            <person name="Wing R.A."/>
            <person name="Wilson R.K."/>
        </authorList>
    </citation>
    <scope>NUCLEOTIDE SEQUENCE [LARGE SCALE GENOMIC DNA]</scope>
    <source>
        <strain evidence="2">cv. B73</strain>
    </source>
</reference>
<evidence type="ECO:0000313" key="2">
    <source>
        <dbReference type="Proteomes" id="UP000007305"/>
    </source>
</evidence>
<dbReference type="PANTHER" id="PTHR33170">
    <property type="entry name" value="DUF4283 DOMAIN-CONTAINING PROTEIN-RELATED"/>
    <property type="match status" value="1"/>
</dbReference>
<evidence type="ECO:0000313" key="1">
    <source>
        <dbReference type="EnsemblPlants" id="Zm00001eb373240_P001"/>
    </source>
</evidence>
<reference evidence="1" key="3">
    <citation type="submission" date="2021-05" db="UniProtKB">
        <authorList>
            <consortium name="EnsemblPlants"/>
        </authorList>
    </citation>
    <scope>IDENTIFICATION</scope>
    <source>
        <strain evidence="1">cv. B73</strain>
    </source>
</reference>
<dbReference type="Proteomes" id="UP000007305">
    <property type="component" value="Chromosome 9"/>
</dbReference>
<dbReference type="EnsemblPlants" id="Zm00001eb373240_T001">
    <property type="protein sequence ID" value="Zm00001eb373240_P001"/>
    <property type="gene ID" value="Zm00001eb373240"/>
</dbReference>
<dbReference type="AlphaFoldDB" id="A0A804UIL1"/>
<organism evidence="1 2">
    <name type="scientific">Zea mays</name>
    <name type="common">Maize</name>
    <dbReference type="NCBI Taxonomy" id="4577"/>
    <lineage>
        <taxon>Eukaryota</taxon>
        <taxon>Viridiplantae</taxon>
        <taxon>Streptophyta</taxon>
        <taxon>Embryophyta</taxon>
        <taxon>Tracheophyta</taxon>
        <taxon>Spermatophyta</taxon>
        <taxon>Magnoliopsida</taxon>
        <taxon>Liliopsida</taxon>
        <taxon>Poales</taxon>
        <taxon>Poaceae</taxon>
        <taxon>PACMAD clade</taxon>
        <taxon>Panicoideae</taxon>
        <taxon>Andropogonodae</taxon>
        <taxon>Andropogoneae</taxon>
        <taxon>Tripsacinae</taxon>
        <taxon>Zea</taxon>
    </lineage>
</organism>
<sequence>MGVVRLLVGVTNIDKIPESVDIVVGEGLYEIFFKIDKVCKDGVWSEYYYPSDKKDYDFESKDEVFDGLDDIQPKFDDTTKDTVMKDVSGSKVDNSSNVQHATQQNCDIRQTGVPSDFGSLAQSTESFIPHINTSSLDCSDALEKCLVAVNRSSIFKENVAAPTAVAHGVVYDNNWTEAEGTIILNAKQTAQQRGEFSRTGGPSSYLASMVQLNEVSRTVGREGPVDADAFNLNTICHDSRKKAVVPFVVVCTADASEGSVDANSICLNSIPSVPASATAVYPISLADINTDLNSVAIDFSPATNIHAAIPNVSVEQIHEHVRGAEHSVAQLTSPVGADGSGALVENFSLQENISRHRDFNMVPTCMDHGGGTFNMITSLLEALNQLAQSNDQILISLQDYFKSKSLSQRPMARDDLTQVLGKRVVSEEDTLSKAKRLAAKRNLEISSFQGNILAQILEIVAERTTSTRDPCGMSILRGGGYGDLCKPWMEVQR</sequence>
<dbReference type="InParanoid" id="A0A804UIL1"/>
<accession>A0A804UIL1</accession>
<dbReference type="Gramene" id="Zm00001eb373240_T001">
    <property type="protein sequence ID" value="Zm00001eb373240_P001"/>
    <property type="gene ID" value="Zm00001eb373240"/>
</dbReference>
<reference evidence="1" key="2">
    <citation type="submission" date="2019-07" db="EMBL/GenBank/DDBJ databases">
        <authorList>
            <person name="Seetharam A."/>
            <person name="Woodhouse M."/>
            <person name="Cannon E."/>
        </authorList>
    </citation>
    <scope>NUCLEOTIDE SEQUENCE [LARGE SCALE GENOMIC DNA]</scope>
    <source>
        <strain evidence="1">cv. B73</strain>
    </source>
</reference>
<name>A0A804UIL1_MAIZE</name>
<proteinExistence type="predicted"/>
<protein>
    <submittedName>
        <fullName evidence="1">Uncharacterized protein</fullName>
    </submittedName>
</protein>